<sequence>MPEMEFGNNAGAFCKPGAWAMMLYFLMHLIAVWFIFYPILHLRRQMAAIEAATIEAAAIEAGISDLEVDFEVLKEYYFGSNDPVGNPPSKGPLLPIAAMPDKK</sequence>
<dbReference type="EMBL" id="JAQJAN010000006">
    <property type="protein sequence ID" value="KAJ5727574.1"/>
    <property type="molecule type" value="Genomic_DNA"/>
</dbReference>
<organism evidence="2 3">
    <name type="scientific">Penicillium malachiteum</name>
    <dbReference type="NCBI Taxonomy" id="1324776"/>
    <lineage>
        <taxon>Eukaryota</taxon>
        <taxon>Fungi</taxon>
        <taxon>Dikarya</taxon>
        <taxon>Ascomycota</taxon>
        <taxon>Pezizomycotina</taxon>
        <taxon>Eurotiomycetes</taxon>
        <taxon>Eurotiomycetidae</taxon>
        <taxon>Eurotiales</taxon>
        <taxon>Aspergillaceae</taxon>
        <taxon>Penicillium</taxon>
    </lineage>
</organism>
<reference evidence="2" key="2">
    <citation type="submission" date="2023-01" db="EMBL/GenBank/DDBJ databases">
        <authorList>
            <person name="Petersen C."/>
        </authorList>
    </citation>
    <scope>NUCLEOTIDE SEQUENCE</scope>
    <source>
        <strain evidence="2">IBT 17514</strain>
    </source>
</reference>
<evidence type="ECO:0000256" key="1">
    <source>
        <dbReference type="SAM" id="Phobius"/>
    </source>
</evidence>
<comment type="caution">
    <text evidence="2">The sequence shown here is derived from an EMBL/GenBank/DDBJ whole genome shotgun (WGS) entry which is preliminary data.</text>
</comment>
<keyword evidence="1" id="KW-0472">Membrane</keyword>
<keyword evidence="1" id="KW-1133">Transmembrane helix</keyword>
<dbReference type="AlphaFoldDB" id="A0AAD6MWI4"/>
<keyword evidence="1" id="KW-0812">Transmembrane</keyword>
<keyword evidence="3" id="KW-1185">Reference proteome</keyword>
<name>A0AAD6MWI4_9EURO</name>
<evidence type="ECO:0000313" key="2">
    <source>
        <dbReference type="EMBL" id="KAJ5727574.1"/>
    </source>
</evidence>
<protein>
    <submittedName>
        <fullName evidence="2">Uncharacterized protein</fullName>
    </submittedName>
</protein>
<dbReference type="Proteomes" id="UP001215712">
    <property type="component" value="Unassembled WGS sequence"/>
</dbReference>
<accession>A0AAD6MWI4</accession>
<proteinExistence type="predicted"/>
<evidence type="ECO:0000313" key="3">
    <source>
        <dbReference type="Proteomes" id="UP001215712"/>
    </source>
</evidence>
<reference evidence="2" key="1">
    <citation type="journal article" date="2023" name="IMA Fungus">
        <title>Comparative genomic study of the Penicillium genus elucidates a diverse pangenome and 15 lateral gene transfer events.</title>
        <authorList>
            <person name="Petersen C."/>
            <person name="Sorensen T."/>
            <person name="Nielsen M.R."/>
            <person name="Sondergaard T.E."/>
            <person name="Sorensen J.L."/>
            <person name="Fitzpatrick D.A."/>
            <person name="Frisvad J.C."/>
            <person name="Nielsen K.L."/>
        </authorList>
    </citation>
    <scope>NUCLEOTIDE SEQUENCE</scope>
    <source>
        <strain evidence="2">IBT 17514</strain>
    </source>
</reference>
<feature type="transmembrane region" description="Helical" evidence="1">
    <location>
        <begin position="20"/>
        <end position="40"/>
    </location>
</feature>
<gene>
    <name evidence="2" type="ORF">N7493_005394</name>
</gene>